<dbReference type="EMBL" id="MHTX01000051">
    <property type="protein sequence ID" value="OHA66826.1"/>
    <property type="molecule type" value="Genomic_DNA"/>
</dbReference>
<comment type="caution">
    <text evidence="2">The sequence shown here is derived from an EMBL/GenBank/DDBJ whole genome shotgun (WGS) entry which is preliminary data.</text>
</comment>
<sequence>MNLYTILIDFADRLVGIGQYSAVSPKEALMSFIKSNGSLEGYNREGVAEAFNELIHVANDKGIWLILFKPEILEIKVHADNPILGGTIVQTDPTAPVRNESDKP</sequence>
<dbReference type="Proteomes" id="UP000179258">
    <property type="component" value="Unassembled WGS sequence"/>
</dbReference>
<evidence type="ECO:0000313" key="2">
    <source>
        <dbReference type="EMBL" id="OHA66826.1"/>
    </source>
</evidence>
<evidence type="ECO:0000313" key="3">
    <source>
        <dbReference type="Proteomes" id="UP000179258"/>
    </source>
</evidence>
<gene>
    <name evidence="2" type="ORF">A3D59_00115</name>
</gene>
<protein>
    <submittedName>
        <fullName evidence="2">Uncharacterized protein</fullName>
    </submittedName>
</protein>
<organism evidence="2 3">
    <name type="scientific">Candidatus Wildermuthbacteria bacterium RIFCSPHIGHO2_02_FULL_47_17</name>
    <dbReference type="NCBI Taxonomy" id="1802452"/>
    <lineage>
        <taxon>Bacteria</taxon>
        <taxon>Candidatus Wildermuthiibacteriota</taxon>
    </lineage>
</organism>
<accession>A0A1G2R1U9</accession>
<evidence type="ECO:0000256" key="1">
    <source>
        <dbReference type="SAM" id="MobiDB-lite"/>
    </source>
</evidence>
<proteinExistence type="predicted"/>
<reference evidence="2 3" key="1">
    <citation type="journal article" date="2016" name="Nat. Commun.">
        <title>Thousands of microbial genomes shed light on interconnected biogeochemical processes in an aquifer system.</title>
        <authorList>
            <person name="Anantharaman K."/>
            <person name="Brown C.T."/>
            <person name="Hug L.A."/>
            <person name="Sharon I."/>
            <person name="Castelle C.J."/>
            <person name="Probst A.J."/>
            <person name="Thomas B.C."/>
            <person name="Singh A."/>
            <person name="Wilkins M.J."/>
            <person name="Karaoz U."/>
            <person name="Brodie E.L."/>
            <person name="Williams K.H."/>
            <person name="Hubbard S.S."/>
            <person name="Banfield J.F."/>
        </authorList>
    </citation>
    <scope>NUCLEOTIDE SEQUENCE [LARGE SCALE GENOMIC DNA]</scope>
</reference>
<name>A0A1G2R1U9_9BACT</name>
<feature type="region of interest" description="Disordered" evidence="1">
    <location>
        <begin position="84"/>
        <end position="104"/>
    </location>
</feature>
<dbReference type="AlphaFoldDB" id="A0A1G2R1U9"/>